<dbReference type="Pfam" id="PF01381">
    <property type="entry name" value="HTH_3"/>
    <property type="match status" value="1"/>
</dbReference>
<dbReference type="Proteomes" id="UP001223586">
    <property type="component" value="Unassembled WGS sequence"/>
</dbReference>
<dbReference type="Gene3D" id="1.10.260.40">
    <property type="entry name" value="lambda repressor-like DNA-binding domains"/>
    <property type="match status" value="1"/>
</dbReference>
<reference evidence="2 3" key="1">
    <citation type="submission" date="2023-07" db="EMBL/GenBank/DDBJ databases">
        <title>Genomic Encyclopedia of Type Strains, Phase IV (KMG-IV): sequencing the most valuable type-strain genomes for metagenomic binning, comparative biology and taxonomic classification.</title>
        <authorList>
            <person name="Goeker M."/>
        </authorList>
    </citation>
    <scope>NUCLEOTIDE SEQUENCE [LARGE SCALE GENOMIC DNA]</scope>
    <source>
        <strain evidence="2 3">DSM 23837</strain>
    </source>
</reference>
<feature type="domain" description="HTH cro/C1-type" evidence="1">
    <location>
        <begin position="7"/>
        <end position="60"/>
    </location>
</feature>
<name>A0ABT9WTA5_9BACI</name>
<dbReference type="CDD" id="cd00093">
    <property type="entry name" value="HTH_XRE"/>
    <property type="match status" value="1"/>
</dbReference>
<keyword evidence="3" id="KW-1185">Reference proteome</keyword>
<comment type="caution">
    <text evidence="2">The sequence shown here is derived from an EMBL/GenBank/DDBJ whole genome shotgun (WGS) entry which is preliminary data.</text>
</comment>
<organism evidence="2 3">
    <name type="scientific">Bacillus chungangensis</name>
    <dbReference type="NCBI Taxonomy" id="587633"/>
    <lineage>
        <taxon>Bacteria</taxon>
        <taxon>Bacillati</taxon>
        <taxon>Bacillota</taxon>
        <taxon>Bacilli</taxon>
        <taxon>Bacillales</taxon>
        <taxon>Bacillaceae</taxon>
        <taxon>Bacillus</taxon>
    </lineage>
</organism>
<dbReference type="RefSeq" id="WP_307229618.1">
    <property type="nucleotide sequence ID" value="NZ_JAUSTT010000013.1"/>
</dbReference>
<dbReference type="PROSITE" id="PS50943">
    <property type="entry name" value="HTH_CROC1"/>
    <property type="match status" value="1"/>
</dbReference>
<evidence type="ECO:0000259" key="1">
    <source>
        <dbReference type="PROSITE" id="PS50943"/>
    </source>
</evidence>
<dbReference type="SUPFAM" id="SSF47413">
    <property type="entry name" value="lambda repressor-like DNA-binding domains"/>
    <property type="match status" value="1"/>
</dbReference>
<accession>A0ABT9WTA5</accession>
<gene>
    <name evidence="2" type="ORF">J2S08_002301</name>
</gene>
<dbReference type="EMBL" id="JAUSTT010000013">
    <property type="protein sequence ID" value="MDQ0176457.1"/>
    <property type="molecule type" value="Genomic_DNA"/>
</dbReference>
<evidence type="ECO:0000313" key="2">
    <source>
        <dbReference type="EMBL" id="MDQ0176457.1"/>
    </source>
</evidence>
<dbReference type="InterPro" id="IPR010982">
    <property type="entry name" value="Lambda_DNA-bd_dom_sf"/>
</dbReference>
<dbReference type="InterPro" id="IPR001387">
    <property type="entry name" value="Cro/C1-type_HTH"/>
</dbReference>
<evidence type="ECO:0000313" key="3">
    <source>
        <dbReference type="Proteomes" id="UP001223586"/>
    </source>
</evidence>
<protein>
    <submittedName>
        <fullName evidence="2">Transcriptional regulator with XRE-family HTH domain</fullName>
    </submittedName>
</protein>
<proteinExistence type="predicted"/>
<sequence>MHIGNKIKELRNLKLWTQAKLAVITKVSERTVRRLEATGKAESATLLSILNALDTNLQNLKICLIMKMFLKLRANKNSLIQSFFKG</sequence>